<dbReference type="InterPro" id="IPR036047">
    <property type="entry name" value="F-box-like_dom_sf"/>
</dbReference>
<feature type="domain" description="F-box" evidence="2">
    <location>
        <begin position="255"/>
        <end position="282"/>
    </location>
</feature>
<dbReference type="InterPro" id="IPR001810">
    <property type="entry name" value="F-box_dom"/>
</dbReference>
<comment type="caution">
    <text evidence="3">The sequence shown here is derived from an EMBL/GenBank/DDBJ whole genome shotgun (WGS) entry which is preliminary data.</text>
</comment>
<keyword evidence="1" id="KW-0732">Signal</keyword>
<evidence type="ECO:0000313" key="3">
    <source>
        <dbReference type="EMBL" id="OXA59581.1"/>
    </source>
</evidence>
<evidence type="ECO:0000256" key="1">
    <source>
        <dbReference type="SAM" id="SignalP"/>
    </source>
</evidence>
<gene>
    <name evidence="3" type="ORF">Fcan01_04332</name>
</gene>
<dbReference type="Proteomes" id="UP000198287">
    <property type="component" value="Unassembled WGS sequence"/>
</dbReference>
<reference evidence="3 4" key="1">
    <citation type="submission" date="2015-12" db="EMBL/GenBank/DDBJ databases">
        <title>The genome of Folsomia candida.</title>
        <authorList>
            <person name="Faddeeva A."/>
            <person name="Derks M.F."/>
            <person name="Anvar Y."/>
            <person name="Smit S."/>
            <person name="Van Straalen N."/>
            <person name="Roelofs D."/>
        </authorList>
    </citation>
    <scope>NUCLEOTIDE SEQUENCE [LARGE SCALE GENOMIC DNA]</scope>
    <source>
        <strain evidence="3 4">VU population</strain>
        <tissue evidence="3">Whole body</tissue>
    </source>
</reference>
<dbReference type="EMBL" id="LNIX01000002">
    <property type="protein sequence ID" value="OXA59581.1"/>
    <property type="molecule type" value="Genomic_DNA"/>
</dbReference>
<dbReference type="OMA" id="EMENCVI"/>
<dbReference type="Pfam" id="PF12937">
    <property type="entry name" value="F-box-like"/>
    <property type="match status" value="1"/>
</dbReference>
<dbReference type="Gene3D" id="3.80.10.10">
    <property type="entry name" value="Ribonuclease Inhibitor"/>
    <property type="match status" value="1"/>
</dbReference>
<sequence>MHPQHLIPSFLISLLLLNIPPIFAEEITPADHEPHDDAKDTVSVRLISPNSTTSIKVSPEFVQFLHQDAQSLLKGLKGAGCTRRCEDTLYYIRRLQRENEYRSLYQLYYFLSVTRNCFCYDYEFLDSDVGTSTNFEWNVDTAYHHREKNNNLTRNNNHGNGGWSSGGGGGGGNDNYYDNNNRCTWENLLYWLIKLIGAGISDLRRVDLRDVCIDTEGCIICHGIACSSRVSDSDFSDQYFQSGTEYEITPGGPTPIETLSKILSNLSLPDLLECRLVCQTWATNPEIMRRMGDEVTICLNTYPILDKFIQFITEWDDLLGNNASFPFKRFDFHFTVQCHPLCDSAHALSESEAEAAALGKGKLAQLFQKMKDSSSWLRVKFLKLTLDKTHLAKDGLQSLLLSNPSVTEHLETLHIYNLSHRAVFSQGFLPSFEKAGLLRNLRTLIMDEIRIPITEFMSDFLSQCGNLEEIVLKCDKRSDWENQKGIWKEHSPLATSFIKGLVQICQNKASKLRVMRCGILDLTHFLLLTQLGAKGLLRLTHLEMYCPAKDVSPDVVRDFLETQATSLRVLRVLGNVDKLRRAVGNNSAGNQKDLSPEFVLVLPEKMDVLTEFQLSGRDKDTPIPVKSLCFNSVQFPYLTSLIVCGFATNLGDRMDDYFPPVWRMMKVNSYCGTLRKLVLPAEIRDSEFPARVVQLFPNVTELEVKYPNSDFLSAVFKSFRKLASLIILAESSLSIERGMIGDDHSDGIDSLTRLKSLKITVETEHHEVPSALTDQVAYAALVRMKTLRKLVLISCCWFDGPFSCNFFSQKCRQDLVQEMENCVIIFTPLEKTTCCLENSGETVAEFYGS</sequence>
<dbReference type="SUPFAM" id="SSF81383">
    <property type="entry name" value="F-box domain"/>
    <property type="match status" value="1"/>
</dbReference>
<proteinExistence type="predicted"/>
<keyword evidence="4" id="KW-1185">Reference proteome</keyword>
<name>A0A226ES20_FOLCA</name>
<evidence type="ECO:0000313" key="4">
    <source>
        <dbReference type="Proteomes" id="UP000198287"/>
    </source>
</evidence>
<dbReference type="SUPFAM" id="SSF52047">
    <property type="entry name" value="RNI-like"/>
    <property type="match status" value="1"/>
</dbReference>
<organism evidence="3 4">
    <name type="scientific">Folsomia candida</name>
    <name type="common">Springtail</name>
    <dbReference type="NCBI Taxonomy" id="158441"/>
    <lineage>
        <taxon>Eukaryota</taxon>
        <taxon>Metazoa</taxon>
        <taxon>Ecdysozoa</taxon>
        <taxon>Arthropoda</taxon>
        <taxon>Hexapoda</taxon>
        <taxon>Collembola</taxon>
        <taxon>Entomobryomorpha</taxon>
        <taxon>Isotomoidea</taxon>
        <taxon>Isotomidae</taxon>
        <taxon>Proisotominae</taxon>
        <taxon>Folsomia</taxon>
    </lineage>
</organism>
<feature type="signal peptide" evidence="1">
    <location>
        <begin position="1"/>
        <end position="24"/>
    </location>
</feature>
<accession>A0A226ES20</accession>
<dbReference type="InterPro" id="IPR032675">
    <property type="entry name" value="LRR_dom_sf"/>
</dbReference>
<evidence type="ECO:0000259" key="2">
    <source>
        <dbReference type="Pfam" id="PF12937"/>
    </source>
</evidence>
<dbReference type="AlphaFoldDB" id="A0A226ES20"/>
<feature type="chain" id="PRO_5013144272" description="F-box domain-containing protein" evidence="1">
    <location>
        <begin position="25"/>
        <end position="849"/>
    </location>
</feature>
<protein>
    <recommendedName>
        <fullName evidence="2">F-box domain-containing protein</fullName>
    </recommendedName>
</protein>